<dbReference type="KEGG" id="ela:UCREL1_3897"/>
<dbReference type="Gene3D" id="2.120.10.30">
    <property type="entry name" value="TolB, C-terminal domain"/>
    <property type="match status" value="1"/>
</dbReference>
<dbReference type="InterPro" id="IPR011042">
    <property type="entry name" value="6-blade_b-propeller_TolB-like"/>
</dbReference>
<dbReference type="Proteomes" id="UP000012174">
    <property type="component" value="Unassembled WGS sequence"/>
</dbReference>
<dbReference type="PANTHER" id="PTHR42060:SF1">
    <property type="entry name" value="NHL REPEAT-CONTAINING PROTEIN"/>
    <property type="match status" value="1"/>
</dbReference>
<sequence length="335" mass="36327">MIEDESIEDVVLLTQLPSDSWFQGTALRPDGRVLAARLDSPELYLFNPEDDEDAEPVLLHTFVEASGLIDVCPLQGCEDEFAVISGVFDIPNATFERPIIWRVVFSSKDDVQPTVTKITEVADAGFCASMIAPTENTLLVADSSNYCIWRVDIATGRASVLATGESMHAASEEEPYGVNAVLINDRYAYFGNESTGTLGRVPIAFDSEDDGWDIRATGPAMVVTDDIPHSDGLVLTKDGTVAYSADYVNGQLRRIDIDDATGKGTTTLVMENLVTPASVQLVYDTPSGKPRMLVLCMGEIDLSWVRDADGSWSDIANINDSVTVTVTTEVVETVQ</sequence>
<evidence type="ECO:0000313" key="1">
    <source>
        <dbReference type="EMBL" id="EMR69075.1"/>
    </source>
</evidence>
<dbReference type="SUPFAM" id="SSF63829">
    <property type="entry name" value="Calcium-dependent phosphotriesterase"/>
    <property type="match status" value="1"/>
</dbReference>
<evidence type="ECO:0000313" key="2">
    <source>
        <dbReference type="Proteomes" id="UP000012174"/>
    </source>
</evidence>
<accession>M7TQW2</accession>
<dbReference type="HOGENOM" id="CLU_052989_1_0_1"/>
<proteinExistence type="predicted"/>
<organism evidence="1 2">
    <name type="scientific">Eutypa lata (strain UCR-EL1)</name>
    <name type="common">Grapevine dieback disease fungus</name>
    <name type="synonym">Eutypa armeniacae</name>
    <dbReference type="NCBI Taxonomy" id="1287681"/>
    <lineage>
        <taxon>Eukaryota</taxon>
        <taxon>Fungi</taxon>
        <taxon>Dikarya</taxon>
        <taxon>Ascomycota</taxon>
        <taxon>Pezizomycotina</taxon>
        <taxon>Sordariomycetes</taxon>
        <taxon>Xylariomycetidae</taxon>
        <taxon>Xylariales</taxon>
        <taxon>Diatrypaceae</taxon>
        <taxon>Eutypa</taxon>
    </lineage>
</organism>
<keyword evidence="2" id="KW-1185">Reference proteome</keyword>
<protein>
    <submittedName>
        <fullName evidence="1">Putative six-bladed beta-propeller-like protein</fullName>
    </submittedName>
</protein>
<dbReference type="OMA" id="VINICTL"/>
<reference evidence="2" key="1">
    <citation type="journal article" date="2013" name="Genome Announc.">
        <title>Draft genome sequence of the grapevine dieback fungus Eutypa lata UCR-EL1.</title>
        <authorList>
            <person name="Blanco-Ulate B."/>
            <person name="Rolshausen P.E."/>
            <person name="Cantu D."/>
        </authorList>
    </citation>
    <scope>NUCLEOTIDE SEQUENCE [LARGE SCALE GENOMIC DNA]</scope>
    <source>
        <strain evidence="2">UCR-EL1</strain>
    </source>
</reference>
<name>M7TQW2_EUTLA</name>
<dbReference type="eggNOG" id="ENOG502SIQ0">
    <property type="taxonomic scope" value="Eukaryota"/>
</dbReference>
<dbReference type="OrthoDB" id="5233393at2759"/>
<gene>
    <name evidence="1" type="ORF">UCREL1_3897</name>
</gene>
<dbReference type="PANTHER" id="PTHR42060">
    <property type="entry name" value="NHL REPEAT-CONTAINING PROTEIN-RELATED"/>
    <property type="match status" value="1"/>
</dbReference>
<dbReference type="InterPro" id="IPR052998">
    <property type="entry name" value="Hetero-Diels-Alderase-like"/>
</dbReference>
<dbReference type="AlphaFoldDB" id="M7TQW2"/>
<dbReference type="EMBL" id="KB706136">
    <property type="protein sequence ID" value="EMR69075.1"/>
    <property type="molecule type" value="Genomic_DNA"/>
</dbReference>